<comment type="caution">
    <text evidence="2">The sequence shown here is derived from an EMBL/GenBank/DDBJ whole genome shotgun (WGS) entry which is preliminary data.</text>
</comment>
<accession>A0AAV4L4L9</accession>
<gene>
    <name evidence="2" type="ORF">MCC00316_13710</name>
</gene>
<dbReference type="EMBL" id="BNHC01000008">
    <property type="protein sequence ID" value="GHM73081.1"/>
    <property type="molecule type" value="Genomic_DNA"/>
</dbReference>
<organism evidence="2 3">
    <name type="scientific">Bifidobacterium longum subsp. longum</name>
    <dbReference type="NCBI Taxonomy" id="1679"/>
    <lineage>
        <taxon>Bacteria</taxon>
        <taxon>Bacillati</taxon>
        <taxon>Actinomycetota</taxon>
        <taxon>Actinomycetes</taxon>
        <taxon>Bifidobacteriales</taxon>
        <taxon>Bifidobacteriaceae</taxon>
        <taxon>Bifidobacterium</taxon>
    </lineage>
</organism>
<feature type="transmembrane region" description="Helical" evidence="1">
    <location>
        <begin position="38"/>
        <end position="59"/>
    </location>
</feature>
<proteinExistence type="predicted"/>
<feature type="transmembrane region" description="Helical" evidence="1">
    <location>
        <begin position="9"/>
        <end position="26"/>
    </location>
</feature>
<name>A0AAV4L4L9_BIFLL</name>
<dbReference type="Proteomes" id="UP000663812">
    <property type="component" value="Unassembled WGS sequence"/>
</dbReference>
<evidence type="ECO:0000313" key="2">
    <source>
        <dbReference type="EMBL" id="GHM73081.1"/>
    </source>
</evidence>
<evidence type="ECO:0000313" key="3">
    <source>
        <dbReference type="Proteomes" id="UP000663812"/>
    </source>
</evidence>
<sequence>MKRSSGTSFFVYIQLAMNVIAVIAQVPRPTYHTIGGNVPNIAISIRTFASIATIFAMLLRYSLFFMNVATVNTVERVDSKKLMKIKENRIFTSLIKCGEMLTTCSKFQIKGTAIMVSIATMTRFDDNVDVKYLSAVDLSPLWYATVIKRPDTELRAKVNNVA</sequence>
<dbReference type="AlphaFoldDB" id="A0AAV4L4L9"/>
<evidence type="ECO:0000256" key="1">
    <source>
        <dbReference type="SAM" id="Phobius"/>
    </source>
</evidence>
<reference evidence="2" key="1">
    <citation type="journal article" date="2021" name="Appl. Environ. Microbiol.">
        <title>Novel 3-O-alpha-d-Galactosyl-alpha-l-Arabinofuranosidase for the Assimilation of Gum Arabic Arabinogalactan Protein in Bifidobacterium longum subsp. longum.</title>
        <authorList>
            <person name="Sasaki Y."/>
            <person name="Horigome A."/>
            <person name="Odamaki T."/>
            <person name="Xiao J.Z."/>
            <person name="Ishiwata A."/>
            <person name="Ito Y."/>
            <person name="Kitahara K."/>
            <person name="Fujita K."/>
        </authorList>
    </citation>
    <scope>NUCLEOTIDE SEQUENCE</scope>
    <source>
        <strain evidence="2">MCC00316</strain>
    </source>
</reference>
<protein>
    <submittedName>
        <fullName evidence="2">Uncharacterized protein</fullName>
    </submittedName>
</protein>
<keyword evidence="1" id="KW-1133">Transmembrane helix</keyword>
<keyword evidence="1" id="KW-0812">Transmembrane</keyword>
<keyword evidence="1" id="KW-0472">Membrane</keyword>